<reference evidence="8" key="1">
    <citation type="journal article" date="2014" name="Int. J. Syst. Evol. Microbiol.">
        <title>Complete genome sequence of Corynebacterium casei LMG S-19264T (=DSM 44701T), isolated from a smear-ripened cheese.</title>
        <authorList>
            <consortium name="US DOE Joint Genome Institute (JGI-PGF)"/>
            <person name="Walter F."/>
            <person name="Albersmeier A."/>
            <person name="Kalinowski J."/>
            <person name="Ruckert C."/>
        </authorList>
    </citation>
    <scope>NUCLEOTIDE SEQUENCE</scope>
    <source>
        <strain evidence="8">KCTC 23714</strain>
    </source>
</reference>
<proteinExistence type="predicted"/>
<dbReference type="Gene3D" id="2.20.28.10">
    <property type="match status" value="2"/>
</dbReference>
<dbReference type="PANTHER" id="PTHR47627:SF1">
    <property type="entry name" value="RUBREDOXIN-1-RELATED"/>
    <property type="match status" value="1"/>
</dbReference>
<sequence length="271" mass="29636">MTEAPRFEGSFMGAGAKISAAAVMECKICWHVYDPAVGDDTRQVLPGTPFLDLPGTPFLDLPDDWTCPECGGAHEQFMVLRDPGSAAARMSDWIEDRTRALVADFTEIYHAKMRDMPVINAALHVQAVGFQPHGDAVLGVLIAPWFMNLILLPGPDDDWQALKPGEKEVIAFPSGDYEFLHNRREQVGGYKACSLFSPMEDFNSQMQAVEVARAVMAALFDAENRAETDRAAEIRAAREAELAPPPEPEADPAPTRRRLITAGLAADPAED</sequence>
<evidence type="ECO:0000313" key="8">
    <source>
        <dbReference type="EMBL" id="GGW23806.1"/>
    </source>
</evidence>
<dbReference type="CDD" id="cd00730">
    <property type="entry name" value="rubredoxin"/>
    <property type="match status" value="1"/>
</dbReference>
<accession>A0A918INX9</accession>
<evidence type="ECO:0000259" key="7">
    <source>
        <dbReference type="PROSITE" id="PS50903"/>
    </source>
</evidence>
<evidence type="ECO:0000256" key="3">
    <source>
        <dbReference type="ARBA" id="ARBA00022723"/>
    </source>
</evidence>
<organism evidence="8 9">
    <name type="scientific">Gemmobacter lanyuensis</name>
    <dbReference type="NCBI Taxonomy" id="1054497"/>
    <lineage>
        <taxon>Bacteria</taxon>
        <taxon>Pseudomonadati</taxon>
        <taxon>Pseudomonadota</taxon>
        <taxon>Alphaproteobacteria</taxon>
        <taxon>Rhodobacterales</taxon>
        <taxon>Paracoccaceae</taxon>
        <taxon>Gemmobacter</taxon>
    </lineage>
</organism>
<comment type="caution">
    <text evidence="8">The sequence shown here is derived from an EMBL/GenBank/DDBJ whole genome shotgun (WGS) entry which is preliminary data.</text>
</comment>
<evidence type="ECO:0000256" key="6">
    <source>
        <dbReference type="SAM" id="MobiDB-lite"/>
    </source>
</evidence>
<dbReference type="GO" id="GO:0005506">
    <property type="term" value="F:iron ion binding"/>
    <property type="evidence" value="ECO:0007669"/>
    <property type="project" value="InterPro"/>
</dbReference>
<keyword evidence="3" id="KW-0479">Metal-binding</keyword>
<dbReference type="Proteomes" id="UP000628984">
    <property type="component" value="Unassembled WGS sequence"/>
</dbReference>
<dbReference type="NCBIfam" id="TIGR03993">
    <property type="entry name" value="hydrog_HybE"/>
    <property type="match status" value="1"/>
</dbReference>
<keyword evidence="4" id="KW-0249">Electron transport</keyword>
<evidence type="ECO:0000256" key="5">
    <source>
        <dbReference type="ARBA" id="ARBA00023004"/>
    </source>
</evidence>
<gene>
    <name evidence="8" type="primary">hupJ</name>
    <name evidence="8" type="ORF">GCM10011452_08880</name>
</gene>
<dbReference type="InterPro" id="IPR023994">
    <property type="entry name" value="NiFe-hyd_HybE"/>
</dbReference>
<evidence type="ECO:0000313" key="9">
    <source>
        <dbReference type="Proteomes" id="UP000628984"/>
    </source>
</evidence>
<dbReference type="Pfam" id="PF11939">
    <property type="entry name" value="NiFe-hyd_HybE"/>
    <property type="match status" value="1"/>
</dbReference>
<feature type="region of interest" description="Disordered" evidence="6">
    <location>
        <begin position="234"/>
        <end position="271"/>
    </location>
</feature>
<evidence type="ECO:0000256" key="1">
    <source>
        <dbReference type="ARBA" id="ARBA00001965"/>
    </source>
</evidence>
<dbReference type="InterPro" id="IPR018527">
    <property type="entry name" value="Rubredoxin_Fe_BS"/>
</dbReference>
<dbReference type="SUPFAM" id="SSF57802">
    <property type="entry name" value="Rubredoxin-like"/>
    <property type="match status" value="1"/>
</dbReference>
<evidence type="ECO:0000256" key="4">
    <source>
        <dbReference type="ARBA" id="ARBA00022982"/>
    </source>
</evidence>
<protein>
    <submittedName>
        <fullName evidence="8">Rubredoxin</fullName>
    </submittedName>
</protein>
<dbReference type="InterPro" id="IPR050526">
    <property type="entry name" value="Rubredoxin_ET"/>
</dbReference>
<dbReference type="Gene3D" id="3.30.1460.40">
    <property type="entry name" value="[NiFe]-hydrogenase assembly chaperone, HybE"/>
    <property type="match status" value="1"/>
</dbReference>
<dbReference type="PANTHER" id="PTHR47627">
    <property type="entry name" value="RUBREDOXIN"/>
    <property type="match status" value="1"/>
</dbReference>
<feature type="domain" description="Rubredoxin-like" evidence="7">
    <location>
        <begin position="21"/>
        <end position="80"/>
    </location>
</feature>
<dbReference type="Pfam" id="PF00301">
    <property type="entry name" value="Rubredoxin"/>
    <property type="match status" value="1"/>
</dbReference>
<dbReference type="PROSITE" id="PS50903">
    <property type="entry name" value="RUBREDOXIN_LIKE"/>
    <property type="match status" value="1"/>
</dbReference>
<dbReference type="InterPro" id="IPR038530">
    <property type="entry name" value="NiFe-hyd_HybE_sf"/>
</dbReference>
<evidence type="ECO:0000256" key="2">
    <source>
        <dbReference type="ARBA" id="ARBA00022448"/>
    </source>
</evidence>
<dbReference type="InterPro" id="IPR024935">
    <property type="entry name" value="Rubredoxin_dom"/>
</dbReference>
<dbReference type="GO" id="GO:0043448">
    <property type="term" value="P:alkane catabolic process"/>
    <property type="evidence" value="ECO:0007669"/>
    <property type="project" value="TreeGrafter"/>
</dbReference>
<dbReference type="AlphaFoldDB" id="A0A918INX9"/>
<dbReference type="PROSITE" id="PS00202">
    <property type="entry name" value="RUBREDOXIN"/>
    <property type="match status" value="1"/>
</dbReference>
<dbReference type="InterPro" id="IPR024934">
    <property type="entry name" value="Rubredoxin-like_dom"/>
</dbReference>
<comment type="cofactor">
    <cofactor evidence="1">
        <name>Fe(3+)</name>
        <dbReference type="ChEBI" id="CHEBI:29034"/>
    </cofactor>
</comment>
<keyword evidence="5" id="KW-0408">Iron</keyword>
<keyword evidence="9" id="KW-1185">Reference proteome</keyword>
<name>A0A918INX9_9RHOB</name>
<dbReference type="GO" id="GO:0009055">
    <property type="term" value="F:electron transfer activity"/>
    <property type="evidence" value="ECO:0007669"/>
    <property type="project" value="TreeGrafter"/>
</dbReference>
<dbReference type="EMBL" id="BMYQ01000001">
    <property type="protein sequence ID" value="GGW23806.1"/>
    <property type="molecule type" value="Genomic_DNA"/>
</dbReference>
<dbReference type="RefSeq" id="WP_189632578.1">
    <property type="nucleotide sequence ID" value="NZ_BMYQ01000001.1"/>
</dbReference>
<keyword evidence="2" id="KW-0813">Transport</keyword>
<reference evidence="8" key="2">
    <citation type="submission" date="2020-09" db="EMBL/GenBank/DDBJ databases">
        <authorList>
            <person name="Sun Q."/>
            <person name="Kim S."/>
        </authorList>
    </citation>
    <scope>NUCLEOTIDE SEQUENCE</scope>
    <source>
        <strain evidence="8">KCTC 23714</strain>
    </source>
</reference>